<protein>
    <submittedName>
        <fullName evidence="1">Uncharacterized protein</fullName>
    </submittedName>
</protein>
<evidence type="ECO:0000313" key="2">
    <source>
        <dbReference type="Proteomes" id="UP001359559"/>
    </source>
</evidence>
<gene>
    <name evidence="1" type="ORF">RJT34_15472</name>
</gene>
<name>A0AAN9J6W0_CLITE</name>
<evidence type="ECO:0000313" key="1">
    <source>
        <dbReference type="EMBL" id="KAK7292621.1"/>
    </source>
</evidence>
<organism evidence="1 2">
    <name type="scientific">Clitoria ternatea</name>
    <name type="common">Butterfly pea</name>
    <dbReference type="NCBI Taxonomy" id="43366"/>
    <lineage>
        <taxon>Eukaryota</taxon>
        <taxon>Viridiplantae</taxon>
        <taxon>Streptophyta</taxon>
        <taxon>Embryophyta</taxon>
        <taxon>Tracheophyta</taxon>
        <taxon>Spermatophyta</taxon>
        <taxon>Magnoliopsida</taxon>
        <taxon>eudicotyledons</taxon>
        <taxon>Gunneridae</taxon>
        <taxon>Pentapetalae</taxon>
        <taxon>rosids</taxon>
        <taxon>fabids</taxon>
        <taxon>Fabales</taxon>
        <taxon>Fabaceae</taxon>
        <taxon>Papilionoideae</taxon>
        <taxon>50 kb inversion clade</taxon>
        <taxon>NPAAA clade</taxon>
        <taxon>indigoferoid/millettioid clade</taxon>
        <taxon>Phaseoleae</taxon>
        <taxon>Clitoria</taxon>
    </lineage>
</organism>
<dbReference type="Proteomes" id="UP001359559">
    <property type="component" value="Unassembled WGS sequence"/>
</dbReference>
<sequence length="102" mass="11678">MFHVLATLSIGWERAKEAIYVSIRFGRELLCCISMGKLSFFKVSYIIIVRIDLGHNTCQFTITPSTPLKEHLAHGNMAMDLMYWQIDHEKPECKNLQAESCG</sequence>
<comment type="caution">
    <text evidence="1">The sequence shown here is derived from an EMBL/GenBank/DDBJ whole genome shotgun (WGS) entry which is preliminary data.</text>
</comment>
<accession>A0AAN9J6W0</accession>
<dbReference type="AlphaFoldDB" id="A0AAN9J6W0"/>
<dbReference type="EMBL" id="JAYKXN010000004">
    <property type="protein sequence ID" value="KAK7292621.1"/>
    <property type="molecule type" value="Genomic_DNA"/>
</dbReference>
<keyword evidence="2" id="KW-1185">Reference proteome</keyword>
<proteinExistence type="predicted"/>
<reference evidence="1 2" key="1">
    <citation type="submission" date="2024-01" db="EMBL/GenBank/DDBJ databases">
        <title>The genomes of 5 underutilized Papilionoideae crops provide insights into root nodulation and disease resistance.</title>
        <authorList>
            <person name="Yuan L."/>
        </authorList>
    </citation>
    <scope>NUCLEOTIDE SEQUENCE [LARGE SCALE GENOMIC DNA]</scope>
    <source>
        <strain evidence="1">LY-2023</strain>
        <tissue evidence="1">Leaf</tissue>
    </source>
</reference>